<gene>
    <name evidence="8" type="ORF">CSOL1703_00014296</name>
</gene>
<dbReference type="GO" id="GO:0004497">
    <property type="term" value="F:monooxygenase activity"/>
    <property type="evidence" value="ECO:0007669"/>
    <property type="project" value="InterPro"/>
</dbReference>
<keyword evidence="3 6" id="KW-0349">Heme</keyword>
<evidence type="ECO:0000256" key="2">
    <source>
        <dbReference type="ARBA" id="ARBA00010617"/>
    </source>
</evidence>
<dbReference type="GO" id="GO:0016705">
    <property type="term" value="F:oxidoreductase activity, acting on paired donors, with incorporation or reduction of molecular oxygen"/>
    <property type="evidence" value="ECO:0007669"/>
    <property type="project" value="InterPro"/>
</dbReference>
<evidence type="ECO:0000256" key="7">
    <source>
        <dbReference type="SAM" id="Phobius"/>
    </source>
</evidence>
<keyword evidence="7" id="KW-0472">Membrane</keyword>
<evidence type="ECO:0000256" key="1">
    <source>
        <dbReference type="ARBA" id="ARBA00001971"/>
    </source>
</evidence>
<dbReference type="Pfam" id="PF00067">
    <property type="entry name" value="p450"/>
    <property type="match status" value="1"/>
</dbReference>
<comment type="caution">
    <text evidence="8">The sequence shown here is derived from an EMBL/GenBank/DDBJ whole genome shotgun (WGS) entry which is preliminary data.</text>
</comment>
<dbReference type="PANTHER" id="PTHR24305:SF232">
    <property type="entry name" value="P450, PUTATIVE (EUROFUNG)-RELATED"/>
    <property type="match status" value="1"/>
</dbReference>
<comment type="cofactor">
    <cofactor evidence="1 6">
        <name>heme</name>
        <dbReference type="ChEBI" id="CHEBI:30413"/>
    </cofactor>
</comment>
<feature type="binding site" description="axial binding residue" evidence="6">
    <location>
        <position position="479"/>
    </location>
    <ligand>
        <name>heme</name>
        <dbReference type="ChEBI" id="CHEBI:30413"/>
    </ligand>
    <ligandPart>
        <name>Fe</name>
        <dbReference type="ChEBI" id="CHEBI:18248"/>
    </ligandPart>
</feature>
<feature type="transmembrane region" description="Helical" evidence="7">
    <location>
        <begin position="6"/>
        <end position="28"/>
    </location>
</feature>
<evidence type="ECO:0000256" key="6">
    <source>
        <dbReference type="PIRSR" id="PIRSR602401-1"/>
    </source>
</evidence>
<dbReference type="PRINTS" id="PR00385">
    <property type="entry name" value="P450"/>
</dbReference>
<sequence length="534" mass="60739">MFVTDIIAIFKAHLWLACPVILLFYFIYNRYGQGLSRFNGPFLGSLTNLWRVYDVQVTSHLPPFLHLHKKYGDIVRLGPNKLCFAQPEAIRDIYGPKGLSKKSDLHLVSQPTSQGVIFPTLFSTTDQAWHDAVRRSVSSAFSMSTMVQYEEMVNDTIAVFFRQLEERFEGRPGNGGVIDFPQWLHFFTDDAITRITYGQSLGHMESGQDVDNILAFMHAAGTRHIIVSQMPSLDYVIRKNPVYLWLQRQGLFRTSPGKSVVFASKRQSECRHKLEDRKSRGAETDVEVNMALTDRLLLATEQKQSMGDKEVLAMGLSLVAGGSDTTAISLSALFYYLLKNPECYRKLTKEVDDAAEAGRGVKVVREASNQSSHWGLMFSEAQKSPYLSACIKEAFRMHPATRWFPERVVEGAGQTICGEHIPAGTVVGVSAWTIHRNKDIYGEDVDHFRPERWLDQDEEKVKLMGRYLSQFGSGGNYTCIGKNIALLEMNRLVPAFVRRFQLEMVNPDRPWRFLSNNFVVVTDFDVRITRRHLD</sequence>
<dbReference type="GO" id="GO:0005506">
    <property type="term" value="F:iron ion binding"/>
    <property type="evidence" value="ECO:0007669"/>
    <property type="project" value="InterPro"/>
</dbReference>
<dbReference type="InterPro" id="IPR002401">
    <property type="entry name" value="Cyt_P450_E_grp-I"/>
</dbReference>
<dbReference type="PRINTS" id="PR00463">
    <property type="entry name" value="EP450I"/>
</dbReference>
<dbReference type="Proteomes" id="UP000775872">
    <property type="component" value="Unassembled WGS sequence"/>
</dbReference>
<dbReference type="InterPro" id="IPR050121">
    <property type="entry name" value="Cytochrome_P450_monoxygenase"/>
</dbReference>
<keyword evidence="5 6" id="KW-0408">Iron</keyword>
<dbReference type="InterPro" id="IPR001128">
    <property type="entry name" value="Cyt_P450"/>
</dbReference>
<dbReference type="Gene3D" id="1.10.630.10">
    <property type="entry name" value="Cytochrome P450"/>
    <property type="match status" value="1"/>
</dbReference>
<dbReference type="GO" id="GO:0020037">
    <property type="term" value="F:heme binding"/>
    <property type="evidence" value="ECO:0007669"/>
    <property type="project" value="InterPro"/>
</dbReference>
<reference evidence="9" key="1">
    <citation type="submission" date="2019-06" db="EMBL/GenBank/DDBJ databases">
        <authorList>
            <person name="Broberg M."/>
        </authorList>
    </citation>
    <scope>NUCLEOTIDE SEQUENCE [LARGE SCALE GENOMIC DNA]</scope>
</reference>
<evidence type="ECO:0008006" key="10">
    <source>
        <dbReference type="Google" id="ProtNLM"/>
    </source>
</evidence>
<evidence type="ECO:0000256" key="5">
    <source>
        <dbReference type="ARBA" id="ARBA00023004"/>
    </source>
</evidence>
<dbReference type="CDD" id="cd11060">
    <property type="entry name" value="CYP57A1-like"/>
    <property type="match status" value="1"/>
</dbReference>
<evidence type="ECO:0000256" key="4">
    <source>
        <dbReference type="ARBA" id="ARBA00022723"/>
    </source>
</evidence>
<proteinExistence type="inferred from homology"/>
<reference evidence="8 9" key="2">
    <citation type="submission" date="2021-10" db="EMBL/GenBank/DDBJ databases">
        <authorList>
            <person name="Piombo E."/>
        </authorList>
    </citation>
    <scope>NUCLEOTIDE SEQUENCE [LARGE SCALE GENOMIC DNA]</scope>
</reference>
<organism evidence="8 9">
    <name type="scientific">Clonostachys solani</name>
    <dbReference type="NCBI Taxonomy" id="160281"/>
    <lineage>
        <taxon>Eukaryota</taxon>
        <taxon>Fungi</taxon>
        <taxon>Dikarya</taxon>
        <taxon>Ascomycota</taxon>
        <taxon>Pezizomycotina</taxon>
        <taxon>Sordariomycetes</taxon>
        <taxon>Hypocreomycetidae</taxon>
        <taxon>Hypocreales</taxon>
        <taxon>Bionectriaceae</taxon>
        <taxon>Clonostachys</taxon>
    </lineage>
</organism>
<evidence type="ECO:0000256" key="3">
    <source>
        <dbReference type="ARBA" id="ARBA00022617"/>
    </source>
</evidence>
<name>A0A9N9Z9Y3_9HYPO</name>
<evidence type="ECO:0000313" key="8">
    <source>
        <dbReference type="EMBL" id="CAH0051646.1"/>
    </source>
</evidence>
<dbReference type="AlphaFoldDB" id="A0A9N9Z9Y3"/>
<protein>
    <recommendedName>
        <fullName evidence="10">Cytochrome P450</fullName>
    </recommendedName>
</protein>
<keyword evidence="9" id="KW-1185">Reference proteome</keyword>
<evidence type="ECO:0000313" key="9">
    <source>
        <dbReference type="Proteomes" id="UP000775872"/>
    </source>
</evidence>
<keyword evidence="7" id="KW-0812">Transmembrane</keyword>
<dbReference type="OrthoDB" id="3934656at2759"/>
<dbReference type="PANTHER" id="PTHR24305">
    <property type="entry name" value="CYTOCHROME P450"/>
    <property type="match status" value="1"/>
</dbReference>
<comment type="similarity">
    <text evidence="2">Belongs to the cytochrome P450 family.</text>
</comment>
<keyword evidence="4 6" id="KW-0479">Metal-binding</keyword>
<dbReference type="EMBL" id="CABFOC020000042">
    <property type="protein sequence ID" value="CAH0051646.1"/>
    <property type="molecule type" value="Genomic_DNA"/>
</dbReference>
<accession>A0A9N9Z9Y3</accession>
<dbReference type="InterPro" id="IPR036396">
    <property type="entry name" value="Cyt_P450_sf"/>
</dbReference>
<dbReference type="SUPFAM" id="SSF48264">
    <property type="entry name" value="Cytochrome P450"/>
    <property type="match status" value="1"/>
</dbReference>
<keyword evidence="7" id="KW-1133">Transmembrane helix</keyword>